<reference evidence="2 3" key="1">
    <citation type="submission" date="2016-10" db="EMBL/GenBank/DDBJ databases">
        <authorList>
            <person name="de Groot N.N."/>
        </authorList>
    </citation>
    <scope>NUCLEOTIDE SEQUENCE [LARGE SCALE GENOMIC DNA]</scope>
    <source>
        <strain evidence="2 3">DSM 26130</strain>
    </source>
</reference>
<keyword evidence="1" id="KW-0472">Membrane</keyword>
<dbReference type="Pfam" id="PF11376">
    <property type="entry name" value="DUF3179"/>
    <property type="match status" value="1"/>
</dbReference>
<evidence type="ECO:0000313" key="3">
    <source>
        <dbReference type="Proteomes" id="UP000198598"/>
    </source>
</evidence>
<feature type="transmembrane region" description="Helical" evidence="1">
    <location>
        <begin position="7"/>
        <end position="27"/>
    </location>
</feature>
<dbReference type="EMBL" id="FOLQ01000004">
    <property type="protein sequence ID" value="SFD26594.1"/>
    <property type="molecule type" value="Genomic_DNA"/>
</dbReference>
<keyword evidence="1" id="KW-0812">Transmembrane</keyword>
<dbReference type="STRING" id="662367.SAMN05216167_104154"/>
<dbReference type="InterPro" id="IPR021516">
    <property type="entry name" value="DUF3179"/>
</dbReference>
<feature type="transmembrane region" description="Helical" evidence="1">
    <location>
        <begin position="85"/>
        <end position="102"/>
    </location>
</feature>
<organism evidence="2 3">
    <name type="scientific">Spirosoma endophyticum</name>
    <dbReference type="NCBI Taxonomy" id="662367"/>
    <lineage>
        <taxon>Bacteria</taxon>
        <taxon>Pseudomonadati</taxon>
        <taxon>Bacteroidota</taxon>
        <taxon>Cytophagia</taxon>
        <taxon>Cytophagales</taxon>
        <taxon>Cytophagaceae</taxon>
        <taxon>Spirosoma</taxon>
    </lineage>
</organism>
<evidence type="ECO:0008006" key="4">
    <source>
        <dbReference type="Google" id="ProtNLM"/>
    </source>
</evidence>
<dbReference type="OrthoDB" id="9806357at2"/>
<name>A0A1I1QWS5_9BACT</name>
<protein>
    <recommendedName>
        <fullName evidence="4">DUF3179 domain-containing protein</fullName>
    </recommendedName>
</protein>
<keyword evidence="3" id="KW-1185">Reference proteome</keyword>
<feature type="transmembrane region" description="Helical" evidence="1">
    <location>
        <begin position="59"/>
        <end position="78"/>
    </location>
</feature>
<gene>
    <name evidence="2" type="ORF">SAMN05216167_104154</name>
</gene>
<accession>A0A1I1QWS5</accession>
<keyword evidence="1" id="KW-1133">Transmembrane helix</keyword>
<evidence type="ECO:0000256" key="1">
    <source>
        <dbReference type="SAM" id="Phobius"/>
    </source>
</evidence>
<sequence length="409" mass="46901">MKRSFAWFLVPILLLIAVEVLSVYFIMPFPGSQLGLDANNPYETSTARLEWAYWLHQNIVWLRLVGLLLLAYPAYLFLIKPRRAWHRYVAGVLVLAYGVVLYEVNQEMMADHMFLQPITKRVVPMSQNKIPGNKLVIGYEAFGQATAYPIQLIGYHHQVRDTVGGQPVMVTYCTVCRTGRVFSPVVKGQADEFRLVGMDHFNAMFEDKRTGTWWRQATGEAVVGPLRGLGLGELAARQMTLDEWATEHPNTRVLQADPAFADEFAGMKNYDRGLSKGKLTRRDSASWQPKSWVIGVDRSGYTKAYDWNQLQTTRILNDVVDGEPLLLAMSPDSVSFGAWSRRMGVQTLNFQYTNRELTDLETHSVWTWRGHCIAGSLKGRRLEPMPKAYQEFWHSWRSFHPDTQQYTKR</sequence>
<dbReference type="AlphaFoldDB" id="A0A1I1QWS5"/>
<evidence type="ECO:0000313" key="2">
    <source>
        <dbReference type="EMBL" id="SFD26594.1"/>
    </source>
</evidence>
<dbReference type="Proteomes" id="UP000198598">
    <property type="component" value="Unassembled WGS sequence"/>
</dbReference>
<proteinExistence type="predicted"/>
<dbReference type="RefSeq" id="WP_093826583.1">
    <property type="nucleotide sequence ID" value="NZ_FOLQ01000004.1"/>
</dbReference>